<feature type="coiled-coil region" evidence="1">
    <location>
        <begin position="75"/>
        <end position="148"/>
    </location>
</feature>
<dbReference type="EMBL" id="MK279504">
    <property type="protein sequence ID" value="AZT88660.1"/>
    <property type="molecule type" value="Genomic_RNA"/>
</dbReference>
<evidence type="ECO:0000256" key="2">
    <source>
        <dbReference type="SAM" id="MobiDB-lite"/>
    </source>
</evidence>
<accession>A0AAD1EKS8</accession>
<name>A0AAD1EKS8_9VIRU</name>
<feature type="region of interest" description="Disordered" evidence="2">
    <location>
        <begin position="496"/>
        <end position="533"/>
    </location>
</feature>
<protein>
    <submittedName>
        <fullName evidence="3">Uncharacterized protein</fullName>
    </submittedName>
</protein>
<reference evidence="3" key="1">
    <citation type="journal article" date="2019" name="PLoS ONE">
        <title>Hiding in plain sight: New virus genomes discovered via a systematic analysis of fungal public transcriptomes.</title>
        <authorList>
            <person name="Gilbert K.B."/>
            <person name="Holcomb E.E."/>
            <person name="Allscheid R.L."/>
            <person name="Carrington J.C."/>
        </authorList>
    </citation>
    <scope>NUCLEOTIDE SEQUENCE</scope>
    <source>
        <strain evidence="3">RfFv1CBS 115.86</strain>
    </source>
</reference>
<feature type="compositionally biased region" description="Polar residues" evidence="2">
    <location>
        <begin position="498"/>
        <end position="507"/>
    </location>
</feature>
<evidence type="ECO:0000313" key="3">
    <source>
        <dbReference type="EMBL" id="AZT88660.1"/>
    </source>
</evidence>
<gene>
    <name evidence="3" type="ORF">RfFV1_gp2</name>
</gene>
<keyword evidence="4" id="KW-1185">Reference proteome</keyword>
<organism evidence="3 4">
    <name type="scientific">Rutstroemia firma fusarivirus 1</name>
    <dbReference type="NCBI Taxonomy" id="2501220"/>
    <lineage>
        <taxon>Viruses</taxon>
        <taxon>Riboviria</taxon>
        <taxon>Orthornavirae</taxon>
        <taxon>Pisuviricota</taxon>
        <taxon>Duplopiviricetes</taxon>
        <taxon>Durnavirales</taxon>
        <taxon>Fusariviridae</taxon>
        <taxon>Alphafusarivirus</taxon>
        <taxon>Alphafusarivirus rutstroemiae</taxon>
    </lineage>
</organism>
<sequence length="545" mass="60494">MSQENKTGESRPNAKKILEQLSSLASKPVTFGGQSGLFVHDKQLMDVADNIDKLLTEDIADDISVNELIDARGKVDDLVAKNIKANDMLKRAENDLSELKLSTGQLQKDYSNAISTQRENAAKSKSIIGQLKQDLEVAQEVQKHLKAEKKSANSFDIDKRAEIDSELSAQCELIQSLTSQLASSNKEKSDLSAKIGIMKKELAFKRENIKQKGIHVQVLENAKAEANLDLALKDRGFSVEVTSEARAALGKDGIEVFKGALLAASDQIKDRVWHLMVATQKSKVAKVKTLATLLRDVFEWCKTIGFKARLVIDPWVKRIINDLLIGKVMSLKFYREFLEEIVADFKKKQAIVKEEIKNAFPNSEGGFWDDAYSWVLLAQMYARRSRVGMSKRLKAIYLKGKAAAKSLSSRAKSGIVKCFNWVFDFFKVTKGETLPPGEIVLFNADDDLATALIENSRVGEQLDDLESKVAKLKADRDKRSLWEEIPLKNKGKGRAVSVSESVDSNGSEYRRTALNIPSPPSHTGLAPTYAKSPPGKLTGFSNLFK</sequence>
<dbReference type="Proteomes" id="UP000830178">
    <property type="component" value="Segment"/>
</dbReference>
<proteinExistence type="predicted"/>
<evidence type="ECO:0000256" key="1">
    <source>
        <dbReference type="SAM" id="Coils"/>
    </source>
</evidence>
<evidence type="ECO:0000313" key="4">
    <source>
        <dbReference type="Proteomes" id="UP000830178"/>
    </source>
</evidence>
<keyword evidence="1" id="KW-0175">Coiled coil</keyword>